<sequence>MNPCPKGMNGCLNVLNNINWLPAWEDFITGKSPPENSTYLFLGGVVNVRLFRRSCHQKLTQGRKIRRHEVG</sequence>
<name>A0A1Y2SRH9_9GAMM</name>
<accession>A0A1Y2SRH9</accession>
<proteinExistence type="predicted"/>
<protein>
    <submittedName>
        <fullName evidence="1">Uncharacterized protein</fullName>
    </submittedName>
</protein>
<evidence type="ECO:0000313" key="2">
    <source>
        <dbReference type="Proteomes" id="UP000194204"/>
    </source>
</evidence>
<organism evidence="1 2">
    <name type="scientific">Xenorhabdus beddingii</name>
    <dbReference type="NCBI Taxonomy" id="40578"/>
    <lineage>
        <taxon>Bacteria</taxon>
        <taxon>Pseudomonadati</taxon>
        <taxon>Pseudomonadota</taxon>
        <taxon>Gammaproteobacteria</taxon>
        <taxon>Enterobacterales</taxon>
        <taxon>Morganellaceae</taxon>
        <taxon>Xenorhabdus</taxon>
    </lineage>
</organism>
<dbReference type="AlphaFoldDB" id="A0A1Y2SRH9"/>
<gene>
    <name evidence="1" type="ORF">Xbed_00662</name>
</gene>
<dbReference type="Proteomes" id="UP000194204">
    <property type="component" value="Unassembled WGS sequence"/>
</dbReference>
<evidence type="ECO:0000313" key="1">
    <source>
        <dbReference type="EMBL" id="OTA21432.1"/>
    </source>
</evidence>
<comment type="caution">
    <text evidence="1">The sequence shown here is derived from an EMBL/GenBank/DDBJ whole genome shotgun (WGS) entry which is preliminary data.</text>
</comment>
<keyword evidence="2" id="KW-1185">Reference proteome</keyword>
<dbReference type="EMBL" id="MUBK01000003">
    <property type="protein sequence ID" value="OTA21432.1"/>
    <property type="molecule type" value="Genomic_DNA"/>
</dbReference>
<reference evidence="1 2" key="1">
    <citation type="submission" date="2017-01" db="EMBL/GenBank/DDBJ databases">
        <title>Deconstructing symbiosis and pathogenesis requirements using a combined genomic-metabolomic approach.</title>
        <authorList>
            <person name="Tobias N.J."/>
            <person name="Wolff H."/>
            <person name="Djahanschiri B."/>
            <person name="Ebersberger I."/>
            <person name="Bode H.B."/>
        </authorList>
    </citation>
    <scope>NUCLEOTIDE SEQUENCE [LARGE SCALE GENOMIC DNA]</scope>
    <source>
        <strain evidence="1 2">DSM 4764</strain>
    </source>
</reference>